<reference evidence="3" key="2">
    <citation type="submission" date="2025-08" db="UniProtKB">
        <authorList>
            <consortium name="RefSeq"/>
        </authorList>
    </citation>
    <scope>IDENTIFICATION</scope>
    <source>
        <tissue evidence="3">Adult</tissue>
    </source>
</reference>
<dbReference type="OrthoDB" id="8250698at2759"/>
<dbReference type="InterPro" id="IPR015897">
    <property type="entry name" value="CHK_kinase-like"/>
</dbReference>
<evidence type="ECO:0000259" key="1">
    <source>
        <dbReference type="SMART" id="SM00587"/>
    </source>
</evidence>
<dbReference type="PANTHER" id="PTHR11012">
    <property type="entry name" value="PROTEIN KINASE-LIKE DOMAIN-CONTAINING"/>
    <property type="match status" value="1"/>
</dbReference>
<dbReference type="GeneID" id="105231669"/>
<name>A0A6I9VEF8_BACDO</name>
<feature type="domain" description="CHK kinase-like" evidence="1">
    <location>
        <begin position="141"/>
        <end position="336"/>
    </location>
</feature>
<dbReference type="AlphaFoldDB" id="A0A6I9VEF8"/>
<dbReference type="Proteomes" id="UP001652620">
    <property type="component" value="Chromosome 2"/>
</dbReference>
<dbReference type="KEGG" id="bdr:105231669"/>
<accession>A0A6I9VEF8</accession>
<keyword evidence="2" id="KW-1185">Reference proteome</keyword>
<dbReference type="Gene3D" id="3.90.1200.10">
    <property type="match status" value="1"/>
</dbReference>
<gene>
    <name evidence="3" type="primary">LOC105231669</name>
</gene>
<dbReference type="Pfam" id="PF02958">
    <property type="entry name" value="EcKL"/>
    <property type="match status" value="1"/>
</dbReference>
<protein>
    <submittedName>
        <fullName evidence="3">Uncharacterized protein LOC105231669</fullName>
    </submittedName>
</protein>
<reference evidence="2" key="1">
    <citation type="submission" date="2025-05" db="UniProtKB">
        <authorList>
            <consortium name="RefSeq"/>
        </authorList>
    </citation>
    <scope>NUCLEOTIDE SEQUENCE [LARGE SCALE GENOMIC DNA]</scope>
</reference>
<dbReference type="PANTHER" id="PTHR11012:SF12">
    <property type="entry name" value="CHK KINASE-LIKE DOMAIN-CONTAINING PROTEIN-RELATED"/>
    <property type="match status" value="1"/>
</dbReference>
<sequence length="420" mass="49579">MAPNNSIEYDADELEAPAWLDDVFFTKVLRNCETDAKDLHLNKLELFPATLKGDHYASVMFRAVVEYECDGQDRTKRLIVKTMPFEGHKKDVFEESIIFETEIGMYTQVLPRFEQILRDIGDDTILKAPILFHELSPRKIIIFEDIVPLGYEVLRGRYANAEEIKQSFVKLAKWHAISYKINIEEPGYFDEYHIGIFSMPNLDGNLLMTQGIDVLIQQLETMPKMQKYLPFIQSIQGKLFEGTKRTAKEYFDAPKEDAIYVLCHGDFHDKNMMFKRDPNSGKLLDVMLLDYQLSYVGPLVNDLIYSYFMMLDSEQRGDFEQWLYFYYTHFKETLQKIGFEGRIPSLLQLHEQRWQHRYFELFLLMTYLPAWTTIRRGEADLEGAFTSNAVHKQLYADEEFLVEFEKLMRKYLHLGYFEEN</sequence>
<dbReference type="SMART" id="SM00587">
    <property type="entry name" value="CHK"/>
    <property type="match status" value="1"/>
</dbReference>
<evidence type="ECO:0000313" key="2">
    <source>
        <dbReference type="Proteomes" id="UP001652620"/>
    </source>
</evidence>
<dbReference type="InterPro" id="IPR004119">
    <property type="entry name" value="EcKL"/>
</dbReference>
<organism evidence="2 3">
    <name type="scientific">Bactrocera dorsalis</name>
    <name type="common">Oriental fruit fly</name>
    <name type="synonym">Dacus dorsalis</name>
    <dbReference type="NCBI Taxonomy" id="27457"/>
    <lineage>
        <taxon>Eukaryota</taxon>
        <taxon>Metazoa</taxon>
        <taxon>Ecdysozoa</taxon>
        <taxon>Arthropoda</taxon>
        <taxon>Hexapoda</taxon>
        <taxon>Insecta</taxon>
        <taxon>Pterygota</taxon>
        <taxon>Neoptera</taxon>
        <taxon>Endopterygota</taxon>
        <taxon>Diptera</taxon>
        <taxon>Brachycera</taxon>
        <taxon>Muscomorpha</taxon>
        <taxon>Tephritoidea</taxon>
        <taxon>Tephritidae</taxon>
        <taxon>Bactrocera</taxon>
        <taxon>Bactrocera</taxon>
    </lineage>
</organism>
<evidence type="ECO:0000313" key="3">
    <source>
        <dbReference type="RefSeq" id="XP_011211392.2"/>
    </source>
</evidence>
<dbReference type="RefSeq" id="XP_011211392.2">
    <property type="nucleotide sequence ID" value="XM_011213090.4"/>
</dbReference>
<dbReference type="InterPro" id="IPR011009">
    <property type="entry name" value="Kinase-like_dom_sf"/>
</dbReference>
<proteinExistence type="predicted"/>
<dbReference type="SUPFAM" id="SSF56112">
    <property type="entry name" value="Protein kinase-like (PK-like)"/>
    <property type="match status" value="1"/>
</dbReference>